<dbReference type="GO" id="GO:0005829">
    <property type="term" value="C:cytosol"/>
    <property type="evidence" value="ECO:0007669"/>
    <property type="project" value="TreeGrafter"/>
</dbReference>
<gene>
    <name evidence="9" type="ORF">IQ251_02150</name>
</gene>
<dbReference type="GO" id="GO:0035999">
    <property type="term" value="P:tetrahydrofolate interconversion"/>
    <property type="evidence" value="ECO:0007669"/>
    <property type="project" value="TreeGrafter"/>
</dbReference>
<dbReference type="PANTHER" id="PTHR45754:SF3">
    <property type="entry name" value="METHYLENETETRAHYDROFOLATE REDUCTASE (NADPH)"/>
    <property type="match status" value="1"/>
</dbReference>
<name>A0A929B8Y4_9PSEU</name>
<evidence type="ECO:0000256" key="4">
    <source>
        <dbReference type="ARBA" id="ARBA00022630"/>
    </source>
</evidence>
<accession>A0A929B8Y4</accession>
<keyword evidence="5 8" id="KW-0274">FAD</keyword>
<sequence>MITNPEQLRQHLLQARFEVLPLRGAVEQAAQLPAGSTVTVTASASKGPDRTVEVAIRLRELGLHVVPHLAARSITGQVQLAELLDRTAAAGIDEVFVIAGDRPEPVGEFADAPGLLSAIEELGRRPARIGIAGYPESHAFIPDVETARALDVKARHADYVVSQICFDPAATGAWIRAVRERGMTLPIHIGAPGVVDMHRLLRISLKIGLGDSLRFLRKQPGVVSKLLTRYTPEALFDELAHHLADPVSGVAGWHLFTFNEVAKTLQWRQELAQRLREVPA</sequence>
<dbReference type="GO" id="GO:0071949">
    <property type="term" value="F:FAD binding"/>
    <property type="evidence" value="ECO:0007669"/>
    <property type="project" value="TreeGrafter"/>
</dbReference>
<protein>
    <recommendedName>
        <fullName evidence="8">Methylenetetrahydrofolate reductase</fullName>
    </recommendedName>
</protein>
<evidence type="ECO:0000256" key="6">
    <source>
        <dbReference type="ARBA" id="ARBA00023002"/>
    </source>
</evidence>
<dbReference type="Gene3D" id="3.20.20.220">
    <property type="match status" value="1"/>
</dbReference>
<evidence type="ECO:0000256" key="5">
    <source>
        <dbReference type="ARBA" id="ARBA00022827"/>
    </source>
</evidence>
<evidence type="ECO:0000256" key="8">
    <source>
        <dbReference type="RuleBase" id="RU003862"/>
    </source>
</evidence>
<dbReference type="RefSeq" id="WP_193926696.1">
    <property type="nucleotide sequence ID" value="NZ_JADEYC010000004.1"/>
</dbReference>
<dbReference type="Proteomes" id="UP000598360">
    <property type="component" value="Unassembled WGS sequence"/>
</dbReference>
<comment type="similarity">
    <text evidence="3 8">Belongs to the methylenetetrahydrofolate reductase family.</text>
</comment>
<comment type="caution">
    <text evidence="9">The sequence shown here is derived from an EMBL/GenBank/DDBJ whole genome shotgun (WGS) entry which is preliminary data.</text>
</comment>
<dbReference type="AlphaFoldDB" id="A0A929B8Y4"/>
<dbReference type="GO" id="GO:0106312">
    <property type="term" value="F:methylenetetrahydrofolate reductase (NADH) activity"/>
    <property type="evidence" value="ECO:0007669"/>
    <property type="project" value="UniProtKB-EC"/>
</dbReference>
<evidence type="ECO:0000256" key="3">
    <source>
        <dbReference type="ARBA" id="ARBA00006743"/>
    </source>
</evidence>
<evidence type="ECO:0000313" key="10">
    <source>
        <dbReference type="Proteomes" id="UP000598360"/>
    </source>
</evidence>
<dbReference type="Pfam" id="PF02219">
    <property type="entry name" value="MTHFR"/>
    <property type="match status" value="1"/>
</dbReference>
<dbReference type="PANTHER" id="PTHR45754">
    <property type="entry name" value="METHYLENETETRAHYDROFOLATE REDUCTASE"/>
    <property type="match status" value="1"/>
</dbReference>
<dbReference type="InterPro" id="IPR029041">
    <property type="entry name" value="FAD-linked_oxidoreductase-like"/>
</dbReference>
<evidence type="ECO:0000256" key="7">
    <source>
        <dbReference type="ARBA" id="ARBA00048628"/>
    </source>
</evidence>
<keyword evidence="6 8" id="KW-0560">Oxidoreductase</keyword>
<dbReference type="SUPFAM" id="SSF51730">
    <property type="entry name" value="FAD-linked oxidoreductase"/>
    <property type="match status" value="1"/>
</dbReference>
<comment type="catalytic activity">
    <reaction evidence="7">
        <text>(6S)-5-methyl-5,6,7,8-tetrahydrofolate + NAD(+) = (6R)-5,10-methylene-5,6,7,8-tetrahydrofolate + NADH + H(+)</text>
        <dbReference type="Rhea" id="RHEA:19821"/>
        <dbReference type="ChEBI" id="CHEBI:15378"/>
        <dbReference type="ChEBI" id="CHEBI:15636"/>
        <dbReference type="ChEBI" id="CHEBI:18608"/>
        <dbReference type="ChEBI" id="CHEBI:57540"/>
        <dbReference type="ChEBI" id="CHEBI:57945"/>
        <dbReference type="EC" id="1.5.1.54"/>
    </reaction>
    <physiologicalReaction direction="right-to-left" evidence="7">
        <dbReference type="Rhea" id="RHEA:19823"/>
    </physiologicalReaction>
</comment>
<keyword evidence="4 8" id="KW-0285">Flavoprotein</keyword>
<evidence type="ECO:0000256" key="2">
    <source>
        <dbReference type="ARBA" id="ARBA00004777"/>
    </source>
</evidence>
<keyword evidence="10" id="KW-1185">Reference proteome</keyword>
<reference evidence="9" key="1">
    <citation type="submission" date="2020-10" db="EMBL/GenBank/DDBJ databases">
        <title>Diversity and distribution of actinomycetes associated with coral in the coast of Hainan.</title>
        <authorList>
            <person name="Li F."/>
        </authorList>
    </citation>
    <scope>NUCLEOTIDE SEQUENCE</scope>
    <source>
        <strain evidence="9">HNM0983</strain>
    </source>
</reference>
<dbReference type="InterPro" id="IPR003171">
    <property type="entry name" value="Mehydrof_redctse-like"/>
</dbReference>
<organism evidence="9 10">
    <name type="scientific">Saccharopolyspora montiporae</name>
    <dbReference type="NCBI Taxonomy" id="2781240"/>
    <lineage>
        <taxon>Bacteria</taxon>
        <taxon>Bacillati</taxon>
        <taxon>Actinomycetota</taxon>
        <taxon>Actinomycetes</taxon>
        <taxon>Pseudonocardiales</taxon>
        <taxon>Pseudonocardiaceae</taxon>
        <taxon>Saccharopolyspora</taxon>
    </lineage>
</organism>
<evidence type="ECO:0000313" key="9">
    <source>
        <dbReference type="EMBL" id="MBE9373242.1"/>
    </source>
</evidence>
<comment type="cofactor">
    <cofactor evidence="1 8">
        <name>FAD</name>
        <dbReference type="ChEBI" id="CHEBI:57692"/>
    </cofactor>
</comment>
<comment type="pathway">
    <text evidence="2 8">One-carbon metabolism; tetrahydrofolate interconversion.</text>
</comment>
<dbReference type="GO" id="GO:0009086">
    <property type="term" value="P:methionine biosynthetic process"/>
    <property type="evidence" value="ECO:0007669"/>
    <property type="project" value="TreeGrafter"/>
</dbReference>
<dbReference type="EMBL" id="JADEYC010000004">
    <property type="protein sequence ID" value="MBE9373242.1"/>
    <property type="molecule type" value="Genomic_DNA"/>
</dbReference>
<proteinExistence type="inferred from homology"/>
<evidence type="ECO:0000256" key="1">
    <source>
        <dbReference type="ARBA" id="ARBA00001974"/>
    </source>
</evidence>